<protein>
    <submittedName>
        <fullName evidence="2">Uncharacterized protein</fullName>
    </submittedName>
</protein>
<dbReference type="AlphaFoldDB" id="A0A6G0W9P4"/>
<comment type="caution">
    <text evidence="2">The sequence shown here is derived from an EMBL/GenBank/DDBJ whole genome shotgun (WGS) entry which is preliminary data.</text>
</comment>
<feature type="compositionally biased region" description="Basic and acidic residues" evidence="1">
    <location>
        <begin position="95"/>
        <end position="107"/>
    </location>
</feature>
<organism evidence="2 3">
    <name type="scientific">Aphis craccivora</name>
    <name type="common">Cowpea aphid</name>
    <dbReference type="NCBI Taxonomy" id="307492"/>
    <lineage>
        <taxon>Eukaryota</taxon>
        <taxon>Metazoa</taxon>
        <taxon>Ecdysozoa</taxon>
        <taxon>Arthropoda</taxon>
        <taxon>Hexapoda</taxon>
        <taxon>Insecta</taxon>
        <taxon>Pterygota</taxon>
        <taxon>Neoptera</taxon>
        <taxon>Paraneoptera</taxon>
        <taxon>Hemiptera</taxon>
        <taxon>Sternorrhyncha</taxon>
        <taxon>Aphidomorpha</taxon>
        <taxon>Aphidoidea</taxon>
        <taxon>Aphididae</taxon>
        <taxon>Aphidini</taxon>
        <taxon>Aphis</taxon>
        <taxon>Aphis</taxon>
    </lineage>
</organism>
<feature type="region of interest" description="Disordered" evidence="1">
    <location>
        <begin position="83"/>
        <end position="107"/>
    </location>
</feature>
<name>A0A6G0W9P4_APHCR</name>
<reference evidence="2 3" key="1">
    <citation type="submission" date="2019-08" db="EMBL/GenBank/DDBJ databases">
        <title>Whole genome of Aphis craccivora.</title>
        <authorList>
            <person name="Voronova N.V."/>
            <person name="Shulinski R.S."/>
            <person name="Bandarenka Y.V."/>
            <person name="Zhorov D.G."/>
            <person name="Warner D."/>
        </authorList>
    </citation>
    <scope>NUCLEOTIDE SEQUENCE [LARGE SCALE GENOMIC DNA]</scope>
    <source>
        <strain evidence="2">180601</strain>
        <tissue evidence="2">Whole Body</tissue>
    </source>
</reference>
<keyword evidence="3" id="KW-1185">Reference proteome</keyword>
<dbReference type="EMBL" id="VUJU01008997">
    <property type="protein sequence ID" value="KAF0723254.1"/>
    <property type="molecule type" value="Genomic_DNA"/>
</dbReference>
<evidence type="ECO:0000256" key="1">
    <source>
        <dbReference type="SAM" id="MobiDB-lite"/>
    </source>
</evidence>
<dbReference type="Proteomes" id="UP000478052">
    <property type="component" value="Unassembled WGS sequence"/>
</dbReference>
<feature type="non-terminal residue" evidence="2">
    <location>
        <position position="1"/>
    </location>
</feature>
<evidence type="ECO:0000313" key="3">
    <source>
        <dbReference type="Proteomes" id="UP000478052"/>
    </source>
</evidence>
<proteinExistence type="predicted"/>
<accession>A0A6G0W9P4</accession>
<gene>
    <name evidence="2" type="ORF">FWK35_00032512</name>
</gene>
<evidence type="ECO:0000313" key="2">
    <source>
        <dbReference type="EMBL" id="KAF0723254.1"/>
    </source>
</evidence>
<sequence length="128" mass="14988">ARGRKAVIDPDTMYKVLSASKNDLFTSFGKLKSYSDEIWIYLSDCLENKMTPNNIYIALYKDRHEWQTKLRKEIGLYEEKSFNFPESDSSLNSNSDRDTNDESDEKNLNEGKMLHLTFDIPSIWYLSL</sequence>